<feature type="transmembrane region" description="Helical" evidence="1">
    <location>
        <begin position="220"/>
        <end position="237"/>
    </location>
</feature>
<feature type="non-terminal residue" evidence="2">
    <location>
        <position position="1"/>
    </location>
</feature>
<proteinExistence type="predicted"/>
<feature type="transmembrane region" description="Helical" evidence="1">
    <location>
        <begin position="6"/>
        <end position="23"/>
    </location>
</feature>
<dbReference type="EMBL" id="DVJJ01000129">
    <property type="protein sequence ID" value="HIS65417.1"/>
    <property type="molecule type" value="Genomic_DNA"/>
</dbReference>
<keyword evidence="1" id="KW-0812">Transmembrane</keyword>
<comment type="caution">
    <text evidence="2">The sequence shown here is derived from an EMBL/GenBank/DDBJ whole genome shotgun (WGS) entry which is preliminary data.</text>
</comment>
<feature type="transmembrane region" description="Helical" evidence="1">
    <location>
        <begin position="57"/>
        <end position="76"/>
    </location>
</feature>
<reference evidence="2" key="2">
    <citation type="journal article" date="2021" name="PeerJ">
        <title>Extensive microbial diversity within the chicken gut microbiome revealed by metagenomics and culture.</title>
        <authorList>
            <person name="Gilroy R."/>
            <person name="Ravi A."/>
            <person name="Getino M."/>
            <person name="Pursley I."/>
            <person name="Horton D.L."/>
            <person name="Alikhan N.F."/>
            <person name="Baker D."/>
            <person name="Gharbi K."/>
            <person name="Hall N."/>
            <person name="Watson M."/>
            <person name="Adriaenssens E.M."/>
            <person name="Foster-Nyarko E."/>
            <person name="Jarju S."/>
            <person name="Secka A."/>
            <person name="Antonio M."/>
            <person name="Oren A."/>
            <person name="Chaudhuri R.R."/>
            <person name="La Ragione R."/>
            <person name="Hildebrand F."/>
            <person name="Pallen M.J."/>
        </authorList>
    </citation>
    <scope>NUCLEOTIDE SEQUENCE</scope>
    <source>
        <strain evidence="2">ChiBcec16-1751</strain>
    </source>
</reference>
<evidence type="ECO:0000256" key="1">
    <source>
        <dbReference type="SAM" id="Phobius"/>
    </source>
</evidence>
<reference evidence="2" key="1">
    <citation type="submission" date="2020-10" db="EMBL/GenBank/DDBJ databases">
        <authorList>
            <person name="Gilroy R."/>
        </authorList>
    </citation>
    <scope>NUCLEOTIDE SEQUENCE</scope>
    <source>
        <strain evidence="2">ChiBcec16-1751</strain>
    </source>
</reference>
<gene>
    <name evidence="2" type="ORF">IAA83_08625</name>
</gene>
<dbReference type="AlphaFoldDB" id="A0A9D1FAA4"/>
<sequence>LFGKNIVNIWTIMMGVCLYSRFHGVSITKYLYVGLYGTSLSPIITQIMHIYALPLPVRLLLSGATGLLLGFILPPLSTHTYYAHQGYSLYNVGLACGIIATVVVSLFRSFDITIHSRLIWATDYDLLFGSILLGLFAVWIILPLILRREKVLIGYRMLLQTSGASHTDYFKAFGSACVYFNMGINGMVATLLLLAVGGDINGPTIGGIFTIVGFSATGKHIRNILPIMAGVYLGSLTKNWSITDPSCTLAFLFSTTLAPIAGEFGIIAGIIAGYLHSSVALNVGMINSGMNLYNNGFAGGLVAIILVPVIQSFISRRARANSDISL</sequence>
<name>A0A9D1FAA4_9FIRM</name>
<dbReference type="InterPro" id="IPR011470">
    <property type="entry name" value="DUF1576"/>
</dbReference>
<dbReference type="Pfam" id="PF07613">
    <property type="entry name" value="DUF1576"/>
    <property type="match status" value="2"/>
</dbReference>
<organism evidence="2 3">
    <name type="scientific">Candidatus Avoscillospira avistercoris</name>
    <dbReference type="NCBI Taxonomy" id="2840707"/>
    <lineage>
        <taxon>Bacteria</taxon>
        <taxon>Bacillati</taxon>
        <taxon>Bacillota</taxon>
        <taxon>Clostridia</taxon>
        <taxon>Eubacteriales</taxon>
        <taxon>Oscillospiraceae</taxon>
        <taxon>Oscillospiraceae incertae sedis</taxon>
        <taxon>Candidatus Avoscillospira</taxon>
    </lineage>
</organism>
<dbReference type="Proteomes" id="UP000886741">
    <property type="component" value="Unassembled WGS sequence"/>
</dbReference>
<feature type="transmembrane region" description="Helical" evidence="1">
    <location>
        <begin position="88"/>
        <end position="107"/>
    </location>
</feature>
<feature type="transmembrane region" description="Helical" evidence="1">
    <location>
        <begin position="127"/>
        <end position="146"/>
    </location>
</feature>
<keyword evidence="1" id="KW-1133">Transmembrane helix</keyword>
<evidence type="ECO:0000313" key="3">
    <source>
        <dbReference type="Proteomes" id="UP000886741"/>
    </source>
</evidence>
<evidence type="ECO:0000313" key="2">
    <source>
        <dbReference type="EMBL" id="HIS65417.1"/>
    </source>
</evidence>
<feature type="transmembrane region" description="Helical" evidence="1">
    <location>
        <begin position="296"/>
        <end position="314"/>
    </location>
</feature>
<keyword evidence="1" id="KW-0472">Membrane</keyword>
<feature type="transmembrane region" description="Helical" evidence="1">
    <location>
        <begin position="30"/>
        <end position="51"/>
    </location>
</feature>
<protein>
    <submittedName>
        <fullName evidence="2">DUF1576 domain-containing protein</fullName>
    </submittedName>
</protein>
<feature type="transmembrane region" description="Helical" evidence="1">
    <location>
        <begin position="249"/>
        <end position="276"/>
    </location>
</feature>
<accession>A0A9D1FAA4</accession>